<sequence length="71" mass="8041">MNDQTPDATKPALGGPCQLWLVGRGKLNRIGNFLILIGNFLLEIYVEYLLEYQRFPQVVGIFSDIPAKFLD</sequence>
<evidence type="ECO:0000313" key="2">
    <source>
        <dbReference type="EMBL" id="PPK35978.1"/>
    </source>
</evidence>
<protein>
    <submittedName>
        <fullName evidence="2">Uncharacterized protein</fullName>
    </submittedName>
</protein>
<dbReference type="EMBL" id="NIRS01000007">
    <property type="protein sequence ID" value="PPK35978.1"/>
    <property type="molecule type" value="Genomic_DNA"/>
</dbReference>
<dbReference type="Proteomes" id="UP000238541">
    <property type="component" value="Unassembled WGS sequence"/>
</dbReference>
<proteinExistence type="predicted"/>
<keyword evidence="1" id="KW-1133">Transmembrane helix</keyword>
<feature type="transmembrane region" description="Helical" evidence="1">
    <location>
        <begin position="30"/>
        <end position="50"/>
    </location>
</feature>
<evidence type="ECO:0000256" key="1">
    <source>
        <dbReference type="SAM" id="Phobius"/>
    </source>
</evidence>
<reference evidence="3" key="1">
    <citation type="submission" date="2017-06" db="EMBL/GenBank/DDBJ databases">
        <authorList>
            <person name="Furmanczyk E.M."/>
        </authorList>
    </citation>
    <scope>NUCLEOTIDE SEQUENCE [LARGE SCALE GENOMIC DNA]</scope>
    <source>
        <strain evidence="3">AP3_16</strain>
    </source>
</reference>
<keyword evidence="1" id="KW-0812">Transmembrane</keyword>
<dbReference type="AlphaFoldDB" id="A0A2S6FEX7"/>
<comment type="caution">
    <text evidence="2">The sequence shown here is derived from an EMBL/GenBank/DDBJ whole genome shotgun (WGS) entry which is preliminary data.</text>
</comment>
<keyword evidence="3" id="KW-1185">Reference proteome</keyword>
<accession>A0A2S6FEX7</accession>
<gene>
    <name evidence="2" type="ORF">CD175_24645</name>
</gene>
<dbReference type="RefSeq" id="WP_104450865.1">
    <property type="nucleotide sequence ID" value="NZ_NIRS01000007.1"/>
</dbReference>
<organism evidence="2 3">
    <name type="scientific">Pseudomonas laurylsulfatiphila</name>
    <dbReference type="NCBI Taxonomy" id="2011015"/>
    <lineage>
        <taxon>Bacteria</taxon>
        <taxon>Pseudomonadati</taxon>
        <taxon>Pseudomonadota</taxon>
        <taxon>Gammaproteobacteria</taxon>
        <taxon>Pseudomonadales</taxon>
        <taxon>Pseudomonadaceae</taxon>
        <taxon>Pseudomonas</taxon>
    </lineage>
</organism>
<name>A0A2S6FEX7_9PSED</name>
<evidence type="ECO:0000313" key="3">
    <source>
        <dbReference type="Proteomes" id="UP000238541"/>
    </source>
</evidence>
<keyword evidence="1" id="KW-0472">Membrane</keyword>